<reference evidence="3" key="1">
    <citation type="submission" date="2018-09" db="EMBL/GenBank/DDBJ databases">
        <authorList>
            <person name="Zhu H."/>
        </authorList>
    </citation>
    <scope>NUCLEOTIDE SEQUENCE [LARGE SCALE GENOMIC DNA]</scope>
    <source>
        <strain evidence="3">K1S02-23</strain>
    </source>
</reference>
<keyword evidence="1" id="KW-0472">Membrane</keyword>
<comment type="caution">
    <text evidence="2">The sequence shown here is derived from an EMBL/GenBank/DDBJ whole genome shotgun (WGS) entry which is preliminary data.</text>
</comment>
<feature type="transmembrane region" description="Helical" evidence="1">
    <location>
        <begin position="21"/>
        <end position="40"/>
    </location>
</feature>
<sequence>MKQQLRQLAQKIDALSLRERVIVFMTIAVALLFLINRYLLEPQFLRQKQLAAQISQDQVSVKEIQSSMQQKIKAREIDPDAANRARLQALQQRFAQTQNNLKDLQKGLVSPERMSSLLEDILKRNGKLRLIALKTLPVADVDANADLAPAPKSGPGVAAAPAGSSQAARPAAGHIYKHGVEITIQGGYPDMLRYMAELEAMPWQLYWGKAKMEVDEYPQATLTLTLFTLSLDRTWLNL</sequence>
<evidence type="ECO:0000313" key="3">
    <source>
        <dbReference type="Proteomes" id="UP000266327"/>
    </source>
</evidence>
<organism evidence="2 3">
    <name type="scientific">Noviherbaspirillum sedimenti</name>
    <dbReference type="NCBI Taxonomy" id="2320865"/>
    <lineage>
        <taxon>Bacteria</taxon>
        <taxon>Pseudomonadati</taxon>
        <taxon>Pseudomonadota</taxon>
        <taxon>Betaproteobacteria</taxon>
        <taxon>Burkholderiales</taxon>
        <taxon>Oxalobacteraceae</taxon>
        <taxon>Noviherbaspirillum</taxon>
    </lineage>
</organism>
<proteinExistence type="predicted"/>
<dbReference type="Proteomes" id="UP000266327">
    <property type="component" value="Unassembled WGS sequence"/>
</dbReference>
<evidence type="ECO:0000256" key="1">
    <source>
        <dbReference type="SAM" id="Phobius"/>
    </source>
</evidence>
<protein>
    <submittedName>
        <fullName evidence="2">MSHA biogenesis protein MshJ</fullName>
    </submittedName>
</protein>
<evidence type="ECO:0000313" key="2">
    <source>
        <dbReference type="EMBL" id="RJG01249.1"/>
    </source>
</evidence>
<keyword evidence="1" id="KW-0812">Transmembrane</keyword>
<keyword evidence="1" id="KW-1133">Transmembrane helix</keyword>
<dbReference type="RefSeq" id="WP_119784699.1">
    <property type="nucleotide sequence ID" value="NZ_QYUQ01000002.1"/>
</dbReference>
<keyword evidence="3" id="KW-1185">Reference proteome</keyword>
<dbReference type="AlphaFoldDB" id="A0A3A3G355"/>
<gene>
    <name evidence="2" type="ORF">D3878_06345</name>
</gene>
<accession>A0A3A3G355</accession>
<dbReference type="OrthoDB" id="9151209at2"/>
<name>A0A3A3G355_9BURK</name>
<dbReference type="EMBL" id="QYUQ01000002">
    <property type="protein sequence ID" value="RJG01249.1"/>
    <property type="molecule type" value="Genomic_DNA"/>
</dbReference>